<keyword evidence="1" id="KW-0479">Metal-binding</keyword>
<name>A0A016VK61_9BILA</name>
<evidence type="ECO:0000256" key="1">
    <source>
        <dbReference type="PROSITE-ProRule" id="PRU00047"/>
    </source>
</evidence>
<keyword evidence="1" id="KW-0863">Zinc-finger</keyword>
<comment type="caution">
    <text evidence="4">The sequence shown here is derived from an EMBL/GenBank/DDBJ whole genome shotgun (WGS) entry which is preliminary data.</text>
</comment>
<sequence length="268" mass="31095">MKSGFIQVLALPASGGVFTMPIDEIPEEQMDNPNQPPEAAFQEEVMESNIRLDPRDLQMIIQAVKSEPSHASQPCSSKAPTFKREGFARQHEFNSSVIRKLYPLLDFEGVGTVISEVIHDLEVRNETLAIADSHPQVFEFLDVKEKSESLKATDPRLSEFVESIKKKEQEASRKRKAPPPQQPFRRREAAWHTASLYVRRMPFDIYPPMWYEPNSSRRPFPFAGLQPSPYRRAGEYKNFYKEYDNRRKSTCKNCGREGHWYKECPDRR</sequence>
<protein>
    <recommendedName>
        <fullName evidence="3">CCHC-type domain-containing protein</fullName>
    </recommendedName>
</protein>
<keyword evidence="5" id="KW-1185">Reference proteome</keyword>
<evidence type="ECO:0000313" key="4">
    <source>
        <dbReference type="EMBL" id="EYC27820.1"/>
    </source>
</evidence>
<evidence type="ECO:0000313" key="5">
    <source>
        <dbReference type="Proteomes" id="UP000024635"/>
    </source>
</evidence>
<dbReference type="SUPFAM" id="SSF57756">
    <property type="entry name" value="Retrovirus zinc finger-like domains"/>
    <property type="match status" value="1"/>
</dbReference>
<accession>A0A016VK61</accession>
<dbReference type="GO" id="GO:0008270">
    <property type="term" value="F:zinc ion binding"/>
    <property type="evidence" value="ECO:0007669"/>
    <property type="project" value="UniProtKB-KW"/>
</dbReference>
<keyword evidence="1" id="KW-0862">Zinc</keyword>
<dbReference type="PROSITE" id="PS50158">
    <property type="entry name" value="ZF_CCHC"/>
    <property type="match status" value="1"/>
</dbReference>
<dbReference type="Proteomes" id="UP000024635">
    <property type="component" value="Unassembled WGS sequence"/>
</dbReference>
<dbReference type="EMBL" id="JARK01001344">
    <property type="protein sequence ID" value="EYC27820.1"/>
    <property type="molecule type" value="Genomic_DNA"/>
</dbReference>
<dbReference type="Gene3D" id="4.10.60.10">
    <property type="entry name" value="Zinc finger, CCHC-type"/>
    <property type="match status" value="1"/>
</dbReference>
<organism evidence="4 5">
    <name type="scientific">Ancylostoma ceylanicum</name>
    <dbReference type="NCBI Taxonomy" id="53326"/>
    <lineage>
        <taxon>Eukaryota</taxon>
        <taxon>Metazoa</taxon>
        <taxon>Ecdysozoa</taxon>
        <taxon>Nematoda</taxon>
        <taxon>Chromadorea</taxon>
        <taxon>Rhabditida</taxon>
        <taxon>Rhabditina</taxon>
        <taxon>Rhabditomorpha</taxon>
        <taxon>Strongyloidea</taxon>
        <taxon>Ancylostomatidae</taxon>
        <taxon>Ancylostomatinae</taxon>
        <taxon>Ancylostoma</taxon>
    </lineage>
</organism>
<feature type="region of interest" description="Disordered" evidence="2">
    <location>
        <begin position="167"/>
        <end position="187"/>
    </location>
</feature>
<dbReference type="InterPro" id="IPR036875">
    <property type="entry name" value="Znf_CCHC_sf"/>
</dbReference>
<evidence type="ECO:0000259" key="3">
    <source>
        <dbReference type="PROSITE" id="PS50158"/>
    </source>
</evidence>
<dbReference type="GO" id="GO:0005737">
    <property type="term" value="C:cytoplasm"/>
    <property type="evidence" value="ECO:0007669"/>
    <property type="project" value="UniProtKB-ARBA"/>
</dbReference>
<dbReference type="GO" id="GO:0019899">
    <property type="term" value="F:enzyme binding"/>
    <property type="evidence" value="ECO:0007669"/>
    <property type="project" value="UniProtKB-ARBA"/>
</dbReference>
<gene>
    <name evidence="4" type="primary">Acey_s0008.g201</name>
    <name evidence="4" type="ORF">Y032_0008g201</name>
</gene>
<dbReference type="Pfam" id="PF00098">
    <property type="entry name" value="zf-CCHC"/>
    <property type="match status" value="1"/>
</dbReference>
<evidence type="ECO:0000256" key="2">
    <source>
        <dbReference type="SAM" id="MobiDB-lite"/>
    </source>
</evidence>
<feature type="domain" description="CCHC-type" evidence="3">
    <location>
        <begin position="251"/>
        <end position="266"/>
    </location>
</feature>
<dbReference type="STRING" id="53326.A0A016VK61"/>
<dbReference type="OrthoDB" id="5872495at2759"/>
<reference evidence="5" key="1">
    <citation type="journal article" date="2015" name="Nat. Genet.">
        <title>The genome and transcriptome of the zoonotic hookworm Ancylostoma ceylanicum identify infection-specific gene families.</title>
        <authorList>
            <person name="Schwarz E.M."/>
            <person name="Hu Y."/>
            <person name="Antoshechkin I."/>
            <person name="Miller M.M."/>
            <person name="Sternberg P.W."/>
            <person name="Aroian R.V."/>
        </authorList>
    </citation>
    <scope>NUCLEOTIDE SEQUENCE</scope>
    <source>
        <strain evidence="5">HY135</strain>
    </source>
</reference>
<dbReference type="GO" id="GO:0003676">
    <property type="term" value="F:nucleic acid binding"/>
    <property type="evidence" value="ECO:0007669"/>
    <property type="project" value="InterPro"/>
</dbReference>
<dbReference type="InterPro" id="IPR001878">
    <property type="entry name" value="Znf_CCHC"/>
</dbReference>
<proteinExistence type="predicted"/>
<dbReference type="AlphaFoldDB" id="A0A016VK61"/>